<feature type="compositionally biased region" description="Basic residues" evidence="1">
    <location>
        <begin position="614"/>
        <end position="623"/>
    </location>
</feature>
<feature type="compositionally biased region" description="Basic and acidic residues" evidence="1">
    <location>
        <begin position="679"/>
        <end position="702"/>
    </location>
</feature>
<comment type="caution">
    <text evidence="3">The sequence shown here is derived from an EMBL/GenBank/DDBJ whole genome shotgun (WGS) entry which is preliminary data.</text>
</comment>
<evidence type="ECO:0000256" key="1">
    <source>
        <dbReference type="SAM" id="MobiDB-lite"/>
    </source>
</evidence>
<keyword evidence="4" id="KW-1185">Reference proteome</keyword>
<name>A0AAD8Y277_9STRA</name>
<feature type="compositionally biased region" description="Acidic residues" evidence="1">
    <location>
        <begin position="587"/>
        <end position="596"/>
    </location>
</feature>
<evidence type="ECO:0000256" key="2">
    <source>
        <dbReference type="SAM" id="Phobius"/>
    </source>
</evidence>
<dbReference type="Proteomes" id="UP001224775">
    <property type="component" value="Unassembled WGS sequence"/>
</dbReference>
<dbReference type="AlphaFoldDB" id="A0AAD8Y277"/>
<feature type="region of interest" description="Disordered" evidence="1">
    <location>
        <begin position="564"/>
        <end position="724"/>
    </location>
</feature>
<proteinExistence type="predicted"/>
<feature type="transmembrane region" description="Helical" evidence="2">
    <location>
        <begin position="501"/>
        <end position="525"/>
    </location>
</feature>
<keyword evidence="2" id="KW-0472">Membrane</keyword>
<evidence type="ECO:0000313" key="4">
    <source>
        <dbReference type="Proteomes" id="UP001224775"/>
    </source>
</evidence>
<feature type="region of interest" description="Disordered" evidence="1">
    <location>
        <begin position="22"/>
        <end position="85"/>
    </location>
</feature>
<sequence length="724" mass="78562">MTPEQELLDESALRILNSLTHPQNNERTLQGGMAGIHGNQASENNANDADGQQGGQNWTSYPTSSPTLTPTATPTDSPTFQPTLKGVPKTVRGMMWYDANANGVRDSNVVRGEFNDVEYKFGVGGVQMMLRECDWSTKTPVVGSVVGASTTSVGTGNRGEPMIVNHDLGGGIYQFTNVQLEKAYYVEATAPSGFNLTSGICNDDLVNQGLLDASWACDNAAALTTGSSGVGSVNTGRSRDCIYVDRTGNVTGVINLGVMQIGDSTPLTTNVALLLNFDNGSNGGRRHLQGLMSRGTKVSTPQEEADSGYHRYLLSEFDRTTIGTVTAEVVAGNLDERLEANGVELDSVIPNDVMLGVKADGSDNELAVAMQVHGHYQPPPDLDFDYIVQDSINRDTDQIRRSLRDYNDNCRDQTSKVNNQGFSVEDFAEIHSMNGALQNRVKGKNSPKPVGGVFRQSCAESKFLPSYFETSLKELKARKVSEVKAELYGDVYVASENRGGLASWAIGPVAGFAGMIALLMGVFVFRRALGPRYADKYQEANKTEKVEVDSTANAMLDLIAKDKEAKRKSRGGGGDDDDSVDSAFYSDADEAEFDETDKERKMRRKKKEYEQAGGRRKGNRKSKLTASMKELNRSLTKKTKTAEKLSARHGSEDTDEKTSSEEGGSRERQKRASTTSRKSKSEGGSERRKSSKAEVERGERKKSSSSSRRGRSSRSGGDNASSIV</sequence>
<feature type="compositionally biased region" description="Low complexity" evidence="1">
    <location>
        <begin position="59"/>
        <end position="79"/>
    </location>
</feature>
<gene>
    <name evidence="3" type="ORF">QTG54_011610</name>
</gene>
<dbReference type="InterPro" id="IPR013783">
    <property type="entry name" value="Ig-like_fold"/>
</dbReference>
<dbReference type="EMBL" id="JATAAI010000023">
    <property type="protein sequence ID" value="KAK1737838.1"/>
    <property type="molecule type" value="Genomic_DNA"/>
</dbReference>
<accession>A0AAD8Y277</accession>
<feature type="compositionally biased region" description="Basic and acidic residues" evidence="1">
    <location>
        <begin position="640"/>
        <end position="667"/>
    </location>
</feature>
<keyword evidence="2" id="KW-1133">Transmembrane helix</keyword>
<organism evidence="3 4">
    <name type="scientific">Skeletonema marinoi</name>
    <dbReference type="NCBI Taxonomy" id="267567"/>
    <lineage>
        <taxon>Eukaryota</taxon>
        <taxon>Sar</taxon>
        <taxon>Stramenopiles</taxon>
        <taxon>Ochrophyta</taxon>
        <taxon>Bacillariophyta</taxon>
        <taxon>Coscinodiscophyceae</taxon>
        <taxon>Thalassiosirophycidae</taxon>
        <taxon>Thalassiosirales</taxon>
        <taxon>Skeletonemataceae</taxon>
        <taxon>Skeletonema</taxon>
        <taxon>Skeletonema marinoi-dohrnii complex</taxon>
    </lineage>
</organism>
<reference evidence="3" key="1">
    <citation type="submission" date="2023-06" db="EMBL/GenBank/DDBJ databases">
        <title>Survivors Of The Sea: Transcriptome response of Skeletonema marinoi to long-term dormancy.</title>
        <authorList>
            <person name="Pinder M.I.M."/>
            <person name="Kourtchenko O."/>
            <person name="Robertson E.K."/>
            <person name="Larsson T."/>
            <person name="Maumus F."/>
            <person name="Osuna-Cruz C.M."/>
            <person name="Vancaester E."/>
            <person name="Stenow R."/>
            <person name="Vandepoele K."/>
            <person name="Ploug H."/>
            <person name="Bruchert V."/>
            <person name="Godhe A."/>
            <person name="Topel M."/>
        </authorList>
    </citation>
    <scope>NUCLEOTIDE SEQUENCE</scope>
    <source>
        <strain evidence="3">R05AC</strain>
    </source>
</reference>
<evidence type="ECO:0000313" key="3">
    <source>
        <dbReference type="EMBL" id="KAK1737838.1"/>
    </source>
</evidence>
<dbReference type="Gene3D" id="2.60.40.10">
    <property type="entry name" value="Immunoglobulins"/>
    <property type="match status" value="1"/>
</dbReference>
<keyword evidence="2" id="KW-0812">Transmembrane</keyword>
<protein>
    <submittedName>
        <fullName evidence="3">Uncharacterized protein</fullName>
    </submittedName>
</protein>